<dbReference type="Proteomes" id="UP000054498">
    <property type="component" value="Unassembled WGS sequence"/>
</dbReference>
<dbReference type="PANTHER" id="PTHR10738:SF0">
    <property type="entry name" value="PROTEIN ARGININE N-METHYLTRANSFERASE 5"/>
    <property type="match status" value="1"/>
</dbReference>
<dbReference type="GeneID" id="25726383"/>
<protein>
    <submittedName>
        <fullName evidence="7">Protein arginine N-methyltransferase 5</fullName>
        <ecNumber evidence="7">2.1.1.125</ecNumber>
    </submittedName>
</protein>
<evidence type="ECO:0000256" key="3">
    <source>
        <dbReference type="ARBA" id="ARBA00022691"/>
    </source>
</evidence>
<dbReference type="PANTHER" id="PTHR10738">
    <property type="entry name" value="PROTEIN ARGININE N-METHYLTRANSFERASE 5"/>
    <property type="match status" value="1"/>
</dbReference>
<evidence type="ECO:0000256" key="1">
    <source>
        <dbReference type="ARBA" id="ARBA00022603"/>
    </source>
</evidence>
<keyword evidence="8" id="KW-1185">Reference proteome</keyword>
<evidence type="ECO:0000313" key="8">
    <source>
        <dbReference type="Proteomes" id="UP000054498"/>
    </source>
</evidence>
<reference evidence="7 8" key="1">
    <citation type="journal article" date="2013" name="BMC Genomics">
        <title>Reconstruction of the lipid metabolism for the microalga Monoraphidium neglectum from its genome sequence reveals characteristics suitable for biofuel production.</title>
        <authorList>
            <person name="Bogen C."/>
            <person name="Al-Dilaimi A."/>
            <person name="Albersmeier A."/>
            <person name="Wichmann J."/>
            <person name="Grundmann M."/>
            <person name="Rupp O."/>
            <person name="Lauersen K.J."/>
            <person name="Blifernez-Klassen O."/>
            <person name="Kalinowski J."/>
            <person name="Goesmann A."/>
            <person name="Mussgnug J.H."/>
            <person name="Kruse O."/>
        </authorList>
    </citation>
    <scope>NUCLEOTIDE SEQUENCE [LARGE SCALE GENOMIC DNA]</scope>
    <source>
        <strain evidence="7 8">SAG 48.87</strain>
    </source>
</reference>
<dbReference type="GO" id="GO:0005634">
    <property type="term" value="C:nucleus"/>
    <property type="evidence" value="ECO:0007669"/>
    <property type="project" value="TreeGrafter"/>
</dbReference>
<evidence type="ECO:0000256" key="4">
    <source>
        <dbReference type="PROSITE-ProRule" id="PRU01015"/>
    </source>
</evidence>
<dbReference type="InterPro" id="IPR025799">
    <property type="entry name" value="Arg_MeTrfase"/>
</dbReference>
<dbReference type="InterPro" id="IPR029063">
    <property type="entry name" value="SAM-dependent_MTases_sf"/>
</dbReference>
<dbReference type="InterPro" id="IPR035075">
    <property type="entry name" value="PRMT5"/>
</dbReference>
<dbReference type="RefSeq" id="XP_013906721.1">
    <property type="nucleotide sequence ID" value="XM_014051267.1"/>
</dbReference>
<dbReference type="OrthoDB" id="1368803at2759"/>
<evidence type="ECO:0000259" key="6">
    <source>
        <dbReference type="Pfam" id="PF17286"/>
    </source>
</evidence>
<dbReference type="GO" id="GO:0005829">
    <property type="term" value="C:cytosol"/>
    <property type="evidence" value="ECO:0007669"/>
    <property type="project" value="TreeGrafter"/>
</dbReference>
<dbReference type="FunFam" id="2.70.160.11:FF:000003">
    <property type="entry name" value="Protein arginine N-methyltransferase 5"/>
    <property type="match status" value="1"/>
</dbReference>
<dbReference type="GO" id="GO:0032259">
    <property type="term" value="P:methylation"/>
    <property type="evidence" value="ECO:0007669"/>
    <property type="project" value="UniProtKB-KW"/>
</dbReference>
<dbReference type="KEGG" id="mng:MNEG_0265"/>
<sequence>MVVGAGRGPLVRASIRAASQAGRLLRVYAVEKNPAAVVHIQAMVEAEGWADTVTIVKADMRTWSAPHQADILVSELLGSFGDNELSPECLDGAQRFLAPGGVSIPRAYTSFLAPITTAKLFDLCRAYKDLEHFETPYVVKLHRYHQLSPPQPVFTFEHPNHAVPIDNSRAATLTFPRRPEDGSGELHGFGGYFEAELYPGVTLSTHPPTHTPNMFSWFPIFFPLREPLLLAPGEPVVAHMWRVVGAHKVWYEWAVTGPRATAVHNAAGRSYWVGL</sequence>
<gene>
    <name evidence="7" type="ORF">MNEG_0265</name>
</gene>
<dbReference type="AlphaFoldDB" id="A0A0D2N618"/>
<feature type="domain" description="PRMT5 oligomerisation" evidence="6">
    <location>
        <begin position="108"/>
        <end position="273"/>
    </location>
</feature>
<evidence type="ECO:0000259" key="5">
    <source>
        <dbReference type="Pfam" id="PF05185"/>
    </source>
</evidence>
<name>A0A0D2N618_9CHLO</name>
<keyword evidence="3 4" id="KW-0949">S-adenosyl-L-methionine</keyword>
<dbReference type="EC" id="2.1.1.125" evidence="7"/>
<keyword evidence="1 4" id="KW-0489">Methyltransferase</keyword>
<keyword evidence="2 4" id="KW-0808">Transferase</keyword>
<dbReference type="Pfam" id="PF05185">
    <property type="entry name" value="PRMT5"/>
    <property type="match status" value="1"/>
</dbReference>
<evidence type="ECO:0000313" key="7">
    <source>
        <dbReference type="EMBL" id="KIZ07702.1"/>
    </source>
</evidence>
<dbReference type="PROSITE" id="PS51678">
    <property type="entry name" value="SAM_MT_PRMT"/>
    <property type="match status" value="1"/>
</dbReference>
<dbReference type="GO" id="GO:0006355">
    <property type="term" value="P:regulation of DNA-templated transcription"/>
    <property type="evidence" value="ECO:0007669"/>
    <property type="project" value="TreeGrafter"/>
</dbReference>
<accession>A0A0D2N618</accession>
<dbReference type="Pfam" id="PF17286">
    <property type="entry name" value="PRMT5_C"/>
    <property type="match status" value="1"/>
</dbReference>
<dbReference type="Gene3D" id="2.70.160.11">
    <property type="entry name" value="Hnrnp arginine n-methyltransferase1"/>
    <property type="match status" value="1"/>
</dbReference>
<dbReference type="SUPFAM" id="SSF53335">
    <property type="entry name" value="S-adenosyl-L-methionine-dependent methyltransferases"/>
    <property type="match status" value="1"/>
</dbReference>
<dbReference type="GO" id="GO:0016274">
    <property type="term" value="F:protein-arginine N-methyltransferase activity"/>
    <property type="evidence" value="ECO:0007669"/>
    <property type="project" value="InterPro"/>
</dbReference>
<evidence type="ECO:0000256" key="2">
    <source>
        <dbReference type="ARBA" id="ARBA00022679"/>
    </source>
</evidence>
<dbReference type="CDD" id="cd02440">
    <property type="entry name" value="AdoMet_MTases"/>
    <property type="match status" value="1"/>
</dbReference>
<dbReference type="InterPro" id="IPR035248">
    <property type="entry name" value="PRMT5_C"/>
</dbReference>
<dbReference type="EMBL" id="KK100238">
    <property type="protein sequence ID" value="KIZ07702.1"/>
    <property type="molecule type" value="Genomic_DNA"/>
</dbReference>
<organism evidence="7 8">
    <name type="scientific">Monoraphidium neglectum</name>
    <dbReference type="NCBI Taxonomy" id="145388"/>
    <lineage>
        <taxon>Eukaryota</taxon>
        <taxon>Viridiplantae</taxon>
        <taxon>Chlorophyta</taxon>
        <taxon>core chlorophytes</taxon>
        <taxon>Chlorophyceae</taxon>
        <taxon>CS clade</taxon>
        <taxon>Sphaeropleales</taxon>
        <taxon>Selenastraceae</taxon>
        <taxon>Monoraphidium</taxon>
    </lineage>
</organism>
<proteinExistence type="predicted"/>
<feature type="domain" description="PRMT5 arginine-N-methyltransferase" evidence="5">
    <location>
        <begin position="1"/>
        <end position="104"/>
    </location>
</feature>
<dbReference type="Gene3D" id="3.40.50.150">
    <property type="entry name" value="Vaccinia Virus protein VP39"/>
    <property type="match status" value="1"/>
</dbReference>
<dbReference type="STRING" id="145388.A0A0D2N618"/>